<sequence length="84" mass="8948">MTSSSFSRRPRLTHSSFASSSWTTRSLCSDLVALALLTPDKPSCSACFLRAALRVPLASSACRVLEQIFDALALLVAPYGGLEA</sequence>
<protein>
    <submittedName>
        <fullName evidence="1">Uncharacterized protein</fullName>
    </submittedName>
</protein>
<reference evidence="1" key="3">
    <citation type="submission" date="2021-05" db="UniProtKB">
        <authorList>
            <consortium name="EnsemblPlants"/>
        </authorList>
    </citation>
    <scope>IDENTIFICATION</scope>
    <source>
        <strain evidence="1">cv. B73</strain>
    </source>
</reference>
<accession>A0A804LZB0</accession>
<reference evidence="1" key="2">
    <citation type="submission" date="2019-07" db="EMBL/GenBank/DDBJ databases">
        <authorList>
            <person name="Seetharam A."/>
            <person name="Woodhouse M."/>
            <person name="Cannon E."/>
        </authorList>
    </citation>
    <scope>NUCLEOTIDE SEQUENCE [LARGE SCALE GENOMIC DNA]</scope>
    <source>
        <strain evidence="1">cv. B73</strain>
    </source>
</reference>
<reference evidence="2" key="1">
    <citation type="submission" date="2015-12" db="EMBL/GenBank/DDBJ databases">
        <title>Update maize B73 reference genome by single molecule sequencing technologies.</title>
        <authorList>
            <consortium name="Maize Genome Sequencing Project"/>
            <person name="Ware D."/>
        </authorList>
    </citation>
    <scope>NUCLEOTIDE SEQUENCE [LARGE SCALE GENOMIC DNA]</scope>
    <source>
        <strain evidence="2">cv. B73</strain>
    </source>
</reference>
<dbReference type="EnsemblPlants" id="Zm00001eb047230_T001">
    <property type="protein sequence ID" value="Zm00001eb047230_P001"/>
    <property type="gene ID" value="Zm00001eb047230"/>
</dbReference>
<proteinExistence type="predicted"/>
<evidence type="ECO:0000313" key="1">
    <source>
        <dbReference type="EnsemblPlants" id="Zm00001eb047230_P001"/>
    </source>
</evidence>
<organism evidence="1 2">
    <name type="scientific">Zea mays</name>
    <name type="common">Maize</name>
    <dbReference type="NCBI Taxonomy" id="4577"/>
    <lineage>
        <taxon>Eukaryota</taxon>
        <taxon>Viridiplantae</taxon>
        <taxon>Streptophyta</taxon>
        <taxon>Embryophyta</taxon>
        <taxon>Tracheophyta</taxon>
        <taxon>Spermatophyta</taxon>
        <taxon>Magnoliopsida</taxon>
        <taxon>Liliopsida</taxon>
        <taxon>Poales</taxon>
        <taxon>Poaceae</taxon>
        <taxon>PACMAD clade</taxon>
        <taxon>Panicoideae</taxon>
        <taxon>Andropogonodae</taxon>
        <taxon>Andropogoneae</taxon>
        <taxon>Tripsacinae</taxon>
        <taxon>Zea</taxon>
    </lineage>
</organism>
<dbReference type="Proteomes" id="UP000007305">
    <property type="component" value="Chromosome 1"/>
</dbReference>
<evidence type="ECO:0000313" key="2">
    <source>
        <dbReference type="Proteomes" id="UP000007305"/>
    </source>
</evidence>
<name>A0A804LZB0_MAIZE</name>
<dbReference type="InParanoid" id="A0A804LZB0"/>
<dbReference type="AlphaFoldDB" id="A0A804LZB0"/>
<keyword evidence="2" id="KW-1185">Reference proteome</keyword>
<dbReference type="Gramene" id="Zm00001eb047230_T001">
    <property type="protein sequence ID" value="Zm00001eb047230_P001"/>
    <property type="gene ID" value="Zm00001eb047230"/>
</dbReference>